<feature type="binding site" evidence="13">
    <location>
        <position position="93"/>
    </location>
    <ligand>
        <name>Zn(2+)</name>
        <dbReference type="ChEBI" id="CHEBI:29105"/>
        <note>catalytic</note>
    </ligand>
</feature>
<dbReference type="Pfam" id="PF00383">
    <property type="entry name" value="dCMP_cyt_deam_1"/>
    <property type="match status" value="1"/>
</dbReference>
<dbReference type="InterPro" id="IPR006262">
    <property type="entry name" value="Cyt_deam_tetra"/>
</dbReference>
<protein>
    <recommendedName>
        <fullName evidence="5 14">Cytidine deaminase</fullName>
        <ecNumber evidence="4 14">3.5.4.5</ecNumber>
    </recommendedName>
    <alternativeName>
        <fullName evidence="9 14">Cytidine aminohydrolase</fullName>
    </alternativeName>
</protein>
<dbReference type="PROSITE" id="PS51747">
    <property type="entry name" value="CYT_DCMP_DEAMINASES_2"/>
    <property type="match status" value="1"/>
</dbReference>
<dbReference type="InterPro" id="IPR002125">
    <property type="entry name" value="CMP_dCMP_dom"/>
</dbReference>
<dbReference type="Gene3D" id="3.40.140.10">
    <property type="entry name" value="Cytidine Deaminase, domain 2"/>
    <property type="match status" value="1"/>
</dbReference>
<comment type="cofactor">
    <cofactor evidence="1 13 14">
        <name>Zn(2+)</name>
        <dbReference type="ChEBI" id="CHEBI:29105"/>
    </cofactor>
</comment>
<dbReference type="EC" id="3.5.4.5" evidence="4 14"/>
<feature type="active site" description="Proton donor" evidence="12">
    <location>
        <position position="55"/>
    </location>
</feature>
<dbReference type="GO" id="GO:0008270">
    <property type="term" value="F:zinc ion binding"/>
    <property type="evidence" value="ECO:0007669"/>
    <property type="project" value="UniProtKB-UniRule"/>
</dbReference>
<evidence type="ECO:0000256" key="2">
    <source>
        <dbReference type="ARBA" id="ARBA00003949"/>
    </source>
</evidence>
<dbReference type="InterPro" id="IPR016193">
    <property type="entry name" value="Cytidine_deaminase-like"/>
</dbReference>
<evidence type="ECO:0000256" key="10">
    <source>
        <dbReference type="ARBA" id="ARBA00049252"/>
    </source>
</evidence>
<dbReference type="InterPro" id="IPR050202">
    <property type="entry name" value="Cyt/Deoxycyt_deaminase"/>
</dbReference>
<dbReference type="PANTHER" id="PTHR11644:SF2">
    <property type="entry name" value="CYTIDINE DEAMINASE"/>
    <property type="match status" value="1"/>
</dbReference>
<gene>
    <name evidence="16" type="ORF">IAA70_05330</name>
</gene>
<feature type="binding site" evidence="13">
    <location>
        <position position="90"/>
    </location>
    <ligand>
        <name>Zn(2+)</name>
        <dbReference type="ChEBI" id="CHEBI:29105"/>
        <note>catalytic</note>
    </ligand>
</feature>
<evidence type="ECO:0000256" key="1">
    <source>
        <dbReference type="ARBA" id="ARBA00001947"/>
    </source>
</evidence>
<proteinExistence type="inferred from homology"/>
<dbReference type="GO" id="GO:0005829">
    <property type="term" value="C:cytosol"/>
    <property type="evidence" value="ECO:0007669"/>
    <property type="project" value="TreeGrafter"/>
</dbReference>
<dbReference type="FunFam" id="3.40.140.10:FF:000008">
    <property type="entry name" value="Cytidine deaminase"/>
    <property type="match status" value="1"/>
</dbReference>
<dbReference type="SUPFAM" id="SSF53927">
    <property type="entry name" value="Cytidine deaminase-like"/>
    <property type="match status" value="1"/>
</dbReference>
<comment type="function">
    <text evidence="2 14">This enzyme scavenges exogenous and endogenous cytidine and 2'-deoxycytidine for UMP synthesis.</text>
</comment>
<evidence type="ECO:0000256" key="13">
    <source>
        <dbReference type="PIRSR" id="PIRSR606262-3"/>
    </source>
</evidence>
<dbReference type="GO" id="GO:0055086">
    <property type="term" value="P:nucleobase-containing small molecule metabolic process"/>
    <property type="evidence" value="ECO:0007669"/>
    <property type="project" value="UniProtKB-ARBA"/>
</dbReference>
<dbReference type="CDD" id="cd01283">
    <property type="entry name" value="cytidine_deaminase"/>
    <property type="match status" value="1"/>
</dbReference>
<evidence type="ECO:0000256" key="9">
    <source>
        <dbReference type="ARBA" id="ARBA00032005"/>
    </source>
</evidence>
<evidence type="ECO:0000256" key="5">
    <source>
        <dbReference type="ARBA" id="ARBA00018266"/>
    </source>
</evidence>
<dbReference type="GO" id="GO:0072527">
    <property type="term" value="P:pyrimidine-containing compound metabolic process"/>
    <property type="evidence" value="ECO:0007669"/>
    <property type="project" value="UniProtKB-ARBA"/>
</dbReference>
<evidence type="ECO:0000313" key="17">
    <source>
        <dbReference type="Proteomes" id="UP000824258"/>
    </source>
</evidence>
<feature type="binding site" evidence="13">
    <location>
        <position position="53"/>
    </location>
    <ligand>
        <name>Zn(2+)</name>
        <dbReference type="ChEBI" id="CHEBI:29105"/>
        <note>catalytic</note>
    </ligand>
</feature>
<dbReference type="NCBIfam" id="NF004064">
    <property type="entry name" value="PRK05578.1"/>
    <property type="match status" value="1"/>
</dbReference>
<evidence type="ECO:0000256" key="4">
    <source>
        <dbReference type="ARBA" id="ARBA00012783"/>
    </source>
</evidence>
<evidence type="ECO:0000256" key="3">
    <source>
        <dbReference type="ARBA" id="ARBA00006576"/>
    </source>
</evidence>
<evidence type="ECO:0000256" key="8">
    <source>
        <dbReference type="ARBA" id="ARBA00022833"/>
    </source>
</evidence>
<evidence type="ECO:0000256" key="14">
    <source>
        <dbReference type="RuleBase" id="RU364006"/>
    </source>
</evidence>
<evidence type="ECO:0000256" key="7">
    <source>
        <dbReference type="ARBA" id="ARBA00022801"/>
    </source>
</evidence>
<organism evidence="16 17">
    <name type="scientific">Candidatus Avoscillospira stercoripullorum</name>
    <dbReference type="NCBI Taxonomy" id="2840709"/>
    <lineage>
        <taxon>Bacteria</taxon>
        <taxon>Bacillati</taxon>
        <taxon>Bacillota</taxon>
        <taxon>Clostridia</taxon>
        <taxon>Eubacteriales</taxon>
        <taxon>Oscillospiraceae</taxon>
        <taxon>Oscillospiraceae incertae sedis</taxon>
        <taxon>Candidatus Avoscillospira</taxon>
    </lineage>
</organism>
<evidence type="ECO:0000256" key="12">
    <source>
        <dbReference type="PIRSR" id="PIRSR606262-1"/>
    </source>
</evidence>
<feature type="domain" description="CMP/dCMP-type deaminase" evidence="15">
    <location>
        <begin position="1"/>
        <end position="132"/>
    </location>
</feature>
<dbReference type="Proteomes" id="UP000824258">
    <property type="component" value="Unassembled WGS sequence"/>
</dbReference>
<dbReference type="GO" id="GO:0004126">
    <property type="term" value="F:cytidine deaminase activity"/>
    <property type="evidence" value="ECO:0007669"/>
    <property type="project" value="UniProtKB-UniRule"/>
</dbReference>
<keyword evidence="6 13" id="KW-0479">Metal-binding</keyword>
<evidence type="ECO:0000259" key="15">
    <source>
        <dbReference type="PROSITE" id="PS51747"/>
    </source>
</evidence>
<evidence type="ECO:0000313" key="16">
    <source>
        <dbReference type="EMBL" id="HIR09808.1"/>
    </source>
</evidence>
<keyword evidence="8 13" id="KW-0862">Zinc</keyword>
<keyword evidence="7 14" id="KW-0378">Hydrolase</keyword>
<comment type="catalytic activity">
    <reaction evidence="11 14">
        <text>cytidine + H2O + H(+) = uridine + NH4(+)</text>
        <dbReference type="Rhea" id="RHEA:16069"/>
        <dbReference type="ChEBI" id="CHEBI:15377"/>
        <dbReference type="ChEBI" id="CHEBI:15378"/>
        <dbReference type="ChEBI" id="CHEBI:16704"/>
        <dbReference type="ChEBI" id="CHEBI:17562"/>
        <dbReference type="ChEBI" id="CHEBI:28938"/>
        <dbReference type="EC" id="3.5.4.5"/>
    </reaction>
</comment>
<dbReference type="PANTHER" id="PTHR11644">
    <property type="entry name" value="CYTIDINE DEAMINASE"/>
    <property type="match status" value="1"/>
</dbReference>
<dbReference type="AlphaFoldDB" id="A0A9D1A8B7"/>
<sequence>MTPAELVALAKEAMTRAYAPYSGCTVGAALLTQDGKVYTGCNIENAAFTPTCCAERTAFFEAVAKGERDFAAIAVVGGRNGEITGLFPPCGVCRQVMMEFCEPDFLIHMGGAGDEIVTVPLGEFLPYGFNGEGQLDKNS</sequence>
<dbReference type="NCBIfam" id="TIGR01354">
    <property type="entry name" value="cyt_deam_tetra"/>
    <property type="match status" value="1"/>
</dbReference>
<evidence type="ECO:0000256" key="6">
    <source>
        <dbReference type="ARBA" id="ARBA00022723"/>
    </source>
</evidence>
<comment type="caution">
    <text evidence="16">The sequence shown here is derived from an EMBL/GenBank/DDBJ whole genome shotgun (WGS) entry which is preliminary data.</text>
</comment>
<comment type="similarity">
    <text evidence="3 14">Belongs to the cytidine and deoxycytidylate deaminase family.</text>
</comment>
<reference evidence="16" key="2">
    <citation type="journal article" date="2021" name="PeerJ">
        <title>Extensive microbial diversity within the chicken gut microbiome revealed by metagenomics and culture.</title>
        <authorList>
            <person name="Gilroy R."/>
            <person name="Ravi A."/>
            <person name="Getino M."/>
            <person name="Pursley I."/>
            <person name="Horton D.L."/>
            <person name="Alikhan N.F."/>
            <person name="Baker D."/>
            <person name="Gharbi K."/>
            <person name="Hall N."/>
            <person name="Watson M."/>
            <person name="Adriaenssens E.M."/>
            <person name="Foster-Nyarko E."/>
            <person name="Jarju S."/>
            <person name="Secka A."/>
            <person name="Antonio M."/>
            <person name="Oren A."/>
            <person name="Chaudhuri R.R."/>
            <person name="La Ragione R."/>
            <person name="Hildebrand F."/>
            <person name="Pallen M.J."/>
        </authorList>
    </citation>
    <scope>NUCLEOTIDE SEQUENCE</scope>
    <source>
        <strain evidence="16">ChiHjej9B8-7071</strain>
    </source>
</reference>
<evidence type="ECO:0000256" key="11">
    <source>
        <dbReference type="ARBA" id="ARBA00049558"/>
    </source>
</evidence>
<dbReference type="EMBL" id="DVGD01000165">
    <property type="protein sequence ID" value="HIR09808.1"/>
    <property type="molecule type" value="Genomic_DNA"/>
</dbReference>
<accession>A0A9D1A8B7</accession>
<reference evidence="16" key="1">
    <citation type="submission" date="2020-10" db="EMBL/GenBank/DDBJ databases">
        <authorList>
            <person name="Gilroy R."/>
        </authorList>
    </citation>
    <scope>NUCLEOTIDE SEQUENCE</scope>
    <source>
        <strain evidence="16">ChiHjej9B8-7071</strain>
    </source>
</reference>
<comment type="catalytic activity">
    <reaction evidence="10 14">
        <text>2'-deoxycytidine + H2O + H(+) = 2'-deoxyuridine + NH4(+)</text>
        <dbReference type="Rhea" id="RHEA:13433"/>
        <dbReference type="ChEBI" id="CHEBI:15377"/>
        <dbReference type="ChEBI" id="CHEBI:15378"/>
        <dbReference type="ChEBI" id="CHEBI:15698"/>
        <dbReference type="ChEBI" id="CHEBI:16450"/>
        <dbReference type="ChEBI" id="CHEBI:28938"/>
        <dbReference type="EC" id="3.5.4.5"/>
    </reaction>
</comment>
<name>A0A9D1A8B7_9FIRM</name>